<dbReference type="RefSeq" id="WP_054210869.1">
    <property type="nucleotide sequence ID" value="NZ_LGSZ01000052.1"/>
</dbReference>
<dbReference type="Proteomes" id="UP000037822">
    <property type="component" value="Unassembled WGS sequence"/>
</dbReference>
<evidence type="ECO:0000313" key="2">
    <source>
        <dbReference type="Proteomes" id="UP000037822"/>
    </source>
</evidence>
<protein>
    <submittedName>
        <fullName evidence="1">Uncharacterized protein</fullName>
    </submittedName>
</protein>
<keyword evidence="2" id="KW-1185">Reference proteome</keyword>
<organism evidence="1 2">
    <name type="scientific">Bosea vaviloviae</name>
    <dbReference type="NCBI Taxonomy" id="1526658"/>
    <lineage>
        <taxon>Bacteria</taxon>
        <taxon>Pseudomonadati</taxon>
        <taxon>Pseudomonadota</taxon>
        <taxon>Alphaproteobacteria</taxon>
        <taxon>Hyphomicrobiales</taxon>
        <taxon>Boseaceae</taxon>
        <taxon>Bosea</taxon>
    </lineage>
</organism>
<dbReference type="AlphaFoldDB" id="A0A0N1F2P6"/>
<dbReference type="OrthoDB" id="7571049at2"/>
<sequence>MSNIMSFSAAEMLAKIWSIQQALEDAGIDHSPTIYRDDAISIVANPPGERWEIDVCEDGSVDFEVFKSTPMQGEAELHAAIATVKTENDA</sequence>
<comment type="caution">
    <text evidence="1">The sequence shown here is derived from an EMBL/GenBank/DDBJ whole genome shotgun (WGS) entry which is preliminary data.</text>
</comment>
<dbReference type="EMBL" id="LGSZ01000052">
    <property type="protein sequence ID" value="KPH79092.1"/>
    <property type="molecule type" value="Genomic_DNA"/>
</dbReference>
<accession>A0A0N1F2P6</accession>
<evidence type="ECO:0000313" key="1">
    <source>
        <dbReference type="EMBL" id="KPH79092.1"/>
    </source>
</evidence>
<proteinExistence type="predicted"/>
<reference evidence="1 2" key="1">
    <citation type="submission" date="2015-07" db="EMBL/GenBank/DDBJ databases">
        <title>Whole genome sequencing of Bosea vaviloviae isolated from cave pool.</title>
        <authorList>
            <person name="Tan N.E.H."/>
            <person name="Lee Y.P."/>
            <person name="Gan H.M."/>
            <person name="Barton H."/>
            <person name="Savka M.A."/>
        </authorList>
    </citation>
    <scope>NUCLEOTIDE SEQUENCE [LARGE SCALE GENOMIC DNA]</scope>
    <source>
        <strain evidence="1 2">SD260</strain>
    </source>
</reference>
<gene>
    <name evidence="1" type="ORF">AE618_20275</name>
</gene>
<name>A0A0N1F2P6_9HYPH</name>
<dbReference type="PATRIC" id="fig|1526658.3.peg.627"/>